<organism evidence="1 2">
    <name type="scientific">Candidatus Nephthysia bennettiae</name>
    <dbReference type="NCBI Taxonomy" id="3127016"/>
    <lineage>
        <taxon>Bacteria</taxon>
        <taxon>Bacillati</taxon>
        <taxon>Candidatus Dormiibacterota</taxon>
        <taxon>Candidatus Dormibacteria</taxon>
        <taxon>Candidatus Dormibacterales</taxon>
        <taxon>Candidatus Dormibacteraceae</taxon>
        <taxon>Candidatus Nephthysia</taxon>
    </lineage>
</organism>
<name>A0A934NAH3_9BACT</name>
<gene>
    <name evidence="1" type="ORF">JF922_25725</name>
</gene>
<evidence type="ECO:0000313" key="1">
    <source>
        <dbReference type="EMBL" id="MBJ7601461.1"/>
    </source>
</evidence>
<dbReference type="EMBL" id="JAEKNR010000246">
    <property type="protein sequence ID" value="MBJ7601461.1"/>
    <property type="molecule type" value="Genomic_DNA"/>
</dbReference>
<dbReference type="RefSeq" id="WP_338205701.1">
    <property type="nucleotide sequence ID" value="NZ_JAEKNR010000246.1"/>
</dbReference>
<reference evidence="1" key="1">
    <citation type="submission" date="2020-10" db="EMBL/GenBank/DDBJ databases">
        <title>Ca. Dormibacterota MAGs.</title>
        <authorList>
            <person name="Montgomery K."/>
        </authorList>
    </citation>
    <scope>NUCLEOTIDE SEQUENCE [LARGE SCALE GENOMIC DNA]</scope>
    <source>
        <strain evidence="1">SC8812_S17_10</strain>
    </source>
</reference>
<dbReference type="Proteomes" id="UP000612893">
    <property type="component" value="Unassembled WGS sequence"/>
</dbReference>
<evidence type="ECO:0000313" key="2">
    <source>
        <dbReference type="Proteomes" id="UP000612893"/>
    </source>
</evidence>
<dbReference type="AlphaFoldDB" id="A0A934NAH3"/>
<sequence length="59" mass="6794">MCAGHRPPRGRVGSLATVWENIRRSDAPLPERLRMISVNYWRRVRLMQPCCGHYGEPGC</sequence>
<accession>A0A934NAH3</accession>
<protein>
    <submittedName>
        <fullName evidence="1">Uncharacterized protein</fullName>
    </submittedName>
</protein>
<comment type="caution">
    <text evidence="1">The sequence shown here is derived from an EMBL/GenBank/DDBJ whole genome shotgun (WGS) entry which is preliminary data.</text>
</comment>
<proteinExistence type="predicted"/>
<keyword evidence="2" id="KW-1185">Reference proteome</keyword>